<protein>
    <submittedName>
        <fullName evidence="2">Uncharacterized protein</fullName>
    </submittedName>
</protein>
<evidence type="ECO:0000256" key="1">
    <source>
        <dbReference type="SAM" id="MobiDB-lite"/>
    </source>
</evidence>
<comment type="caution">
    <text evidence="2">The sequence shown here is derived from an EMBL/GenBank/DDBJ whole genome shotgun (WGS) entry which is preliminary data.</text>
</comment>
<reference evidence="2 3" key="1">
    <citation type="submission" date="2017-05" db="EMBL/GenBank/DDBJ databases">
        <authorList>
            <person name="Varghese N."/>
            <person name="Submissions S."/>
        </authorList>
    </citation>
    <scope>NUCLEOTIDE SEQUENCE [LARGE SCALE GENOMIC DNA]</scope>
    <source>
        <strain evidence="2 3">DSM 15949</strain>
    </source>
</reference>
<sequence>MDLNIGWPEADTSESPYEPPDSILPAATEASSAQERAQSLTRYQYFFVPSHQTDEDDAECITKPGAFLRLGAYSDIEEESAQTEGGLSAYYPSRYIARESEDNVFKNAAGSDAAQSCGIALTCDGRVMLKAEEEVFIEATDLVDIHSGKDINLTADTGPITAATGDNFSVSATKKVSLRSGANQNEPYVPPAENTSGDTGVEIIADNGNSDVFLEGKAIYLHAHGSQTTDIDGEQTTIVRSDTLDDIWGNKKSIFRGSHLSLYFAGGLSYRASASFNVSTSIDLNLLMTDFKFAIGTFELVKWAVNLKEMSVNNSVLDTQITQLSNRVCNLSTDTVFYEMDISSLSAKTSQIATEMGNMKASIMQQCNVQL</sequence>
<evidence type="ECO:0000313" key="3">
    <source>
        <dbReference type="Proteomes" id="UP001157914"/>
    </source>
</evidence>
<evidence type="ECO:0000313" key="2">
    <source>
        <dbReference type="EMBL" id="SMP04255.1"/>
    </source>
</evidence>
<name>A0ABY1NA97_9HYPH</name>
<accession>A0ABY1NA97</accession>
<feature type="region of interest" description="Disordered" evidence="1">
    <location>
        <begin position="1"/>
        <end position="31"/>
    </location>
</feature>
<gene>
    <name evidence="2" type="ORF">SAMN06265374_0603</name>
</gene>
<organism evidence="2 3">
    <name type="scientific">Roseibium denhamense</name>
    <dbReference type="NCBI Taxonomy" id="76305"/>
    <lineage>
        <taxon>Bacteria</taxon>
        <taxon>Pseudomonadati</taxon>
        <taxon>Pseudomonadota</taxon>
        <taxon>Alphaproteobacteria</taxon>
        <taxon>Hyphomicrobiales</taxon>
        <taxon>Stappiaceae</taxon>
        <taxon>Roseibium</taxon>
    </lineage>
</organism>
<proteinExistence type="predicted"/>
<keyword evidence="3" id="KW-1185">Reference proteome</keyword>
<dbReference type="EMBL" id="FXTT01000001">
    <property type="protein sequence ID" value="SMP04255.1"/>
    <property type="molecule type" value="Genomic_DNA"/>
</dbReference>
<dbReference type="RefSeq" id="WP_155190879.1">
    <property type="nucleotide sequence ID" value="NZ_BAAAEA010000001.1"/>
</dbReference>
<dbReference type="Proteomes" id="UP001157914">
    <property type="component" value="Unassembled WGS sequence"/>
</dbReference>